<keyword evidence="2" id="KW-1185">Reference proteome</keyword>
<evidence type="ECO:0000256" key="1">
    <source>
        <dbReference type="SAM" id="Phobius"/>
    </source>
</evidence>
<proteinExistence type="predicted"/>
<accession>A0A1I7V8I1</accession>
<keyword evidence="1" id="KW-0472">Membrane</keyword>
<evidence type="ECO:0000313" key="2">
    <source>
        <dbReference type="Proteomes" id="UP000095285"/>
    </source>
</evidence>
<feature type="transmembrane region" description="Helical" evidence="1">
    <location>
        <begin position="194"/>
        <end position="214"/>
    </location>
</feature>
<dbReference type="SUPFAM" id="SSF90112">
    <property type="entry name" value="Neurotransmitter-gated ion-channel transmembrane pore"/>
    <property type="match status" value="1"/>
</dbReference>
<name>A0A1I7V8I1_LOALO</name>
<dbReference type="GO" id="GO:0016020">
    <property type="term" value="C:membrane"/>
    <property type="evidence" value="ECO:0007669"/>
    <property type="project" value="InterPro"/>
</dbReference>
<keyword evidence="1" id="KW-0812">Transmembrane</keyword>
<dbReference type="Proteomes" id="UP000095285">
    <property type="component" value="Unassembled WGS sequence"/>
</dbReference>
<dbReference type="GO" id="GO:0006811">
    <property type="term" value="P:monoatomic ion transport"/>
    <property type="evidence" value="ECO:0007669"/>
    <property type="project" value="InterPro"/>
</dbReference>
<keyword evidence="1" id="KW-1133">Transmembrane helix</keyword>
<feature type="transmembrane region" description="Helical" evidence="1">
    <location>
        <begin position="126"/>
        <end position="148"/>
    </location>
</feature>
<organism evidence="2 3">
    <name type="scientific">Loa loa</name>
    <name type="common">Eye worm</name>
    <name type="synonym">Filaria loa</name>
    <dbReference type="NCBI Taxonomy" id="7209"/>
    <lineage>
        <taxon>Eukaryota</taxon>
        <taxon>Metazoa</taxon>
        <taxon>Ecdysozoa</taxon>
        <taxon>Nematoda</taxon>
        <taxon>Chromadorea</taxon>
        <taxon>Rhabditida</taxon>
        <taxon>Spirurina</taxon>
        <taxon>Spiruromorpha</taxon>
        <taxon>Filarioidea</taxon>
        <taxon>Onchocercidae</taxon>
        <taxon>Loa</taxon>
    </lineage>
</organism>
<feature type="transmembrane region" description="Helical" evidence="1">
    <location>
        <begin position="154"/>
        <end position="173"/>
    </location>
</feature>
<reference evidence="3" key="2">
    <citation type="submission" date="2016-11" db="UniProtKB">
        <authorList>
            <consortium name="WormBaseParasite"/>
        </authorList>
    </citation>
    <scope>IDENTIFICATION</scope>
</reference>
<dbReference type="Gene3D" id="1.20.58.390">
    <property type="entry name" value="Neurotransmitter-gated ion-channel transmembrane domain"/>
    <property type="match status" value="1"/>
</dbReference>
<dbReference type="InterPro" id="IPR036719">
    <property type="entry name" value="Neuro-gated_channel_TM_sf"/>
</dbReference>
<reference evidence="2" key="1">
    <citation type="submission" date="2012-04" db="EMBL/GenBank/DDBJ databases">
        <title>The Genome Sequence of Loa loa.</title>
        <authorList>
            <consortium name="The Broad Institute Genome Sequencing Platform"/>
            <consortium name="Broad Institute Genome Sequencing Center for Infectious Disease"/>
            <person name="Nutman T.B."/>
            <person name="Fink D.L."/>
            <person name="Russ C."/>
            <person name="Young S."/>
            <person name="Zeng Q."/>
            <person name="Gargeya S."/>
            <person name="Alvarado L."/>
            <person name="Berlin A."/>
            <person name="Chapman S.B."/>
            <person name="Chen Z."/>
            <person name="Freedman E."/>
            <person name="Gellesch M."/>
            <person name="Goldberg J."/>
            <person name="Griggs A."/>
            <person name="Gujja S."/>
            <person name="Heilman E.R."/>
            <person name="Heiman D."/>
            <person name="Howarth C."/>
            <person name="Mehta T."/>
            <person name="Neiman D."/>
            <person name="Pearson M."/>
            <person name="Roberts A."/>
            <person name="Saif S."/>
            <person name="Shea T."/>
            <person name="Shenoy N."/>
            <person name="Sisk P."/>
            <person name="Stolte C."/>
            <person name="Sykes S."/>
            <person name="White J."/>
            <person name="Yandava C."/>
            <person name="Haas B."/>
            <person name="Henn M.R."/>
            <person name="Nusbaum C."/>
            <person name="Birren B."/>
        </authorList>
    </citation>
    <scope>NUCLEOTIDE SEQUENCE [LARGE SCALE GENOMIC DNA]</scope>
</reference>
<dbReference type="InterPro" id="IPR038050">
    <property type="entry name" value="Neuro_actylchol_rec"/>
</dbReference>
<sequence length="248" mass="28195">MNFSAHGNSWYLHMGGLPASVNNDGKECPIVIADWIYDLSKVNLSDPSGNVDSNKPAIKLSYDPLDNANTKRQTILFFRLLEVKDTWRRQCYWGPAGCNDEPPDSQPEWFWSLIEFGVRIKRNVPYFGLTIILPTIITCILTLIIFWIDTMSLAIATAVMNILLQGLYSWEFIKNLPPGSGGVPKIVLFYGLNLSLTGIAFMLHVISAYLVYILPENLELPFRLTDITERLKQMRPFKVEGFSFDPQK</sequence>
<evidence type="ECO:0000313" key="3">
    <source>
        <dbReference type="WBParaSite" id="EN70_11032"/>
    </source>
</evidence>
<dbReference type="WBParaSite" id="EN70_11032">
    <property type="protein sequence ID" value="EN70_11032"/>
    <property type="gene ID" value="EN70_11032"/>
</dbReference>
<dbReference type="AlphaFoldDB" id="A0A1I7V8I1"/>
<protein>
    <submittedName>
        <fullName evidence="3">Neur_chan_LBD domain-containing protein</fullName>
    </submittedName>
</protein>